<dbReference type="Pfam" id="PF00588">
    <property type="entry name" value="SpoU_methylase"/>
    <property type="match status" value="1"/>
</dbReference>
<dbReference type="InterPro" id="IPR029064">
    <property type="entry name" value="Ribosomal_eL30-like_sf"/>
</dbReference>
<feature type="domain" description="RNA 2-O ribose methyltransferase substrate binding" evidence="3">
    <location>
        <begin position="30"/>
        <end position="104"/>
    </location>
</feature>
<dbReference type="InterPro" id="IPR004441">
    <property type="entry name" value="rRNA_MeTrfase_TrmH"/>
</dbReference>
<keyword evidence="2 4" id="KW-0808">Transferase</keyword>
<dbReference type="CDD" id="cd18103">
    <property type="entry name" value="SpoU-like_RlmB"/>
    <property type="match status" value="1"/>
</dbReference>
<proteinExistence type="predicted"/>
<dbReference type="InterPro" id="IPR029028">
    <property type="entry name" value="Alpha/beta_knot_MTases"/>
</dbReference>
<dbReference type="InterPro" id="IPR029026">
    <property type="entry name" value="tRNA_m1G_MTases_N"/>
</dbReference>
<dbReference type="InterPro" id="IPR001537">
    <property type="entry name" value="SpoU_MeTrfase"/>
</dbReference>
<dbReference type="SUPFAM" id="SSF75217">
    <property type="entry name" value="alpha/beta knot"/>
    <property type="match status" value="1"/>
</dbReference>
<organism evidence="4 5">
    <name type="scientific">Sphingobacterium multivorum</name>
    <dbReference type="NCBI Taxonomy" id="28454"/>
    <lineage>
        <taxon>Bacteria</taxon>
        <taxon>Pseudomonadati</taxon>
        <taxon>Bacteroidota</taxon>
        <taxon>Sphingobacteriia</taxon>
        <taxon>Sphingobacteriales</taxon>
        <taxon>Sphingobacteriaceae</taxon>
        <taxon>Sphingobacterium</taxon>
    </lineage>
</organism>
<accession>A0A654CVZ8</accession>
<dbReference type="GO" id="GO:0032259">
    <property type="term" value="P:methylation"/>
    <property type="evidence" value="ECO:0007669"/>
    <property type="project" value="UniProtKB-KW"/>
</dbReference>
<dbReference type="Proteomes" id="UP000432350">
    <property type="component" value="Unassembled WGS sequence"/>
</dbReference>
<gene>
    <name evidence="4" type="ORF">SPHINGO8BC_51292</name>
</gene>
<evidence type="ECO:0000256" key="2">
    <source>
        <dbReference type="ARBA" id="ARBA00022679"/>
    </source>
</evidence>
<sequence>MKREIFSFIMQGNFQRRDRDHGERREVNQMVFGIRAVIEAIDSGKEIESLFIQRGLSGSLILELKALLKEHNIASQQVPIEKLNRITRKNHQGVIAVISPITYHDIEELLPQIYEKGETPLLLMLDGVTDVRNLGAIARTAECSGVHAIIVPKKGSAEVNPDAIKTSAGALYKIPVCRHDSLSKVGKFLIDSGVQLVASTEKTTSSIYDVDYTAPTCVIMGAEDVGVSNDLIRIADHLAKIPMYGEIGSLNVSVSAAVVIYEAIRQRIVKK</sequence>
<protein>
    <submittedName>
        <fullName evidence="4">TrmH family tRNA/rRNA methyltransferase</fullName>
        <ecNumber evidence="4">2.1.1.-</ecNumber>
    </submittedName>
</protein>
<dbReference type="Gene3D" id="3.40.1280.10">
    <property type="match status" value="1"/>
</dbReference>
<dbReference type="SMART" id="SM00967">
    <property type="entry name" value="SpoU_sub_bind"/>
    <property type="match status" value="1"/>
</dbReference>
<dbReference type="GO" id="GO:0008173">
    <property type="term" value="F:RNA methyltransferase activity"/>
    <property type="evidence" value="ECO:0007669"/>
    <property type="project" value="InterPro"/>
</dbReference>
<dbReference type="GO" id="GO:0006396">
    <property type="term" value="P:RNA processing"/>
    <property type="evidence" value="ECO:0007669"/>
    <property type="project" value="InterPro"/>
</dbReference>
<dbReference type="Pfam" id="PF08032">
    <property type="entry name" value="SpoU_sub_bind"/>
    <property type="match status" value="1"/>
</dbReference>
<evidence type="ECO:0000313" key="5">
    <source>
        <dbReference type="Proteomes" id="UP000432350"/>
    </source>
</evidence>
<dbReference type="InterPro" id="IPR013123">
    <property type="entry name" value="SpoU_subst-bd"/>
</dbReference>
<keyword evidence="1 4" id="KW-0489">Methyltransferase</keyword>
<dbReference type="NCBIfam" id="TIGR00186">
    <property type="entry name" value="rRNA_methyl_3"/>
    <property type="match status" value="1"/>
</dbReference>
<dbReference type="Gene3D" id="3.30.1330.30">
    <property type="match status" value="1"/>
</dbReference>
<name>A0A654CVZ8_SPHMU</name>
<dbReference type="GO" id="GO:0005829">
    <property type="term" value="C:cytosol"/>
    <property type="evidence" value="ECO:0007669"/>
    <property type="project" value="TreeGrafter"/>
</dbReference>
<dbReference type="EMBL" id="CABWMV010000024">
    <property type="protein sequence ID" value="VXC97695.1"/>
    <property type="molecule type" value="Genomic_DNA"/>
</dbReference>
<dbReference type="PANTHER" id="PTHR46429">
    <property type="entry name" value="23S RRNA (GUANOSINE-2'-O-)-METHYLTRANSFERASE RLMB"/>
    <property type="match status" value="1"/>
</dbReference>
<dbReference type="AlphaFoldDB" id="A0A654CVZ8"/>
<evidence type="ECO:0000259" key="3">
    <source>
        <dbReference type="SMART" id="SM00967"/>
    </source>
</evidence>
<dbReference type="SUPFAM" id="SSF55315">
    <property type="entry name" value="L30e-like"/>
    <property type="match status" value="1"/>
</dbReference>
<evidence type="ECO:0000256" key="1">
    <source>
        <dbReference type="ARBA" id="ARBA00022603"/>
    </source>
</evidence>
<dbReference type="GO" id="GO:0003723">
    <property type="term" value="F:RNA binding"/>
    <property type="evidence" value="ECO:0007669"/>
    <property type="project" value="InterPro"/>
</dbReference>
<evidence type="ECO:0000313" key="4">
    <source>
        <dbReference type="EMBL" id="VXC97695.1"/>
    </source>
</evidence>
<dbReference type="EC" id="2.1.1.-" evidence="4"/>
<reference evidence="4 5" key="1">
    <citation type="submission" date="2019-10" db="EMBL/GenBank/DDBJ databases">
        <authorList>
            <person name="Karimi E."/>
        </authorList>
    </citation>
    <scope>NUCLEOTIDE SEQUENCE [LARGE SCALE GENOMIC DNA]</scope>
    <source>
        <strain evidence="4">Sphingobacterium sp. 8BC</strain>
    </source>
</reference>
<dbReference type="PANTHER" id="PTHR46429:SF1">
    <property type="entry name" value="23S RRNA (GUANOSINE-2'-O-)-METHYLTRANSFERASE RLMB"/>
    <property type="match status" value="1"/>
</dbReference>